<evidence type="ECO:0000259" key="1">
    <source>
        <dbReference type="PROSITE" id="PS50994"/>
    </source>
</evidence>
<dbReference type="Pfam" id="PF00665">
    <property type="entry name" value="rve"/>
    <property type="match status" value="1"/>
</dbReference>
<dbReference type="Gene3D" id="1.10.10.10">
    <property type="entry name" value="Winged helix-like DNA-binding domain superfamily/Winged helix DNA-binding domain"/>
    <property type="match status" value="1"/>
</dbReference>
<comment type="caution">
    <text evidence="3">The sequence shown here is derived from an EMBL/GenBank/DDBJ whole genome shotgun (WGS) entry which is preliminary data.</text>
</comment>
<dbReference type="InterPro" id="IPR003314">
    <property type="entry name" value="Mu-type_HTH"/>
</dbReference>
<accession>A0A934IMG4</accession>
<dbReference type="Gene3D" id="3.30.420.10">
    <property type="entry name" value="Ribonuclease H-like superfamily/Ribonuclease H"/>
    <property type="match status" value="1"/>
</dbReference>
<dbReference type="PROSITE" id="PS50994">
    <property type="entry name" value="INTEGRASE"/>
    <property type="match status" value="1"/>
</dbReference>
<gene>
    <name evidence="3" type="ORF">JEQ47_01505</name>
</gene>
<evidence type="ECO:0000313" key="4">
    <source>
        <dbReference type="Proteomes" id="UP000602124"/>
    </source>
</evidence>
<dbReference type="SUPFAM" id="SSF46955">
    <property type="entry name" value="Putative DNA-binding domain"/>
    <property type="match status" value="1"/>
</dbReference>
<dbReference type="AlphaFoldDB" id="A0A934IMG4"/>
<evidence type="ECO:0000259" key="2">
    <source>
        <dbReference type="PROSITE" id="PS51702"/>
    </source>
</evidence>
<dbReference type="InterPro" id="IPR036397">
    <property type="entry name" value="RNaseH_sf"/>
</dbReference>
<dbReference type="PANTHER" id="PTHR35004">
    <property type="entry name" value="TRANSPOSASE RV3428C-RELATED"/>
    <property type="match status" value="1"/>
</dbReference>
<proteinExistence type="predicted"/>
<dbReference type="RefSeq" id="WP_198874623.1">
    <property type="nucleotide sequence ID" value="NZ_JAEKMH010000001.1"/>
</dbReference>
<dbReference type="EMBL" id="JAEKMH010000001">
    <property type="protein sequence ID" value="MBJ3783383.1"/>
    <property type="molecule type" value="Genomic_DNA"/>
</dbReference>
<dbReference type="Proteomes" id="UP000602124">
    <property type="component" value="Unassembled WGS sequence"/>
</dbReference>
<dbReference type="GO" id="GO:0015074">
    <property type="term" value="P:DNA integration"/>
    <property type="evidence" value="ECO:0007669"/>
    <property type="project" value="InterPro"/>
</dbReference>
<keyword evidence="4" id="KW-1185">Reference proteome</keyword>
<feature type="domain" description="Integrase catalytic" evidence="1">
    <location>
        <begin position="284"/>
        <end position="478"/>
    </location>
</feature>
<dbReference type="InterPro" id="IPR015378">
    <property type="entry name" value="Transposase-like_Mu_C"/>
</dbReference>
<dbReference type="Pfam" id="PF02316">
    <property type="entry name" value="HTH_Tnp_Mu_1"/>
    <property type="match status" value="1"/>
</dbReference>
<dbReference type="Pfam" id="PF09299">
    <property type="entry name" value="Mu-transpos_C"/>
    <property type="match status" value="1"/>
</dbReference>
<dbReference type="PROSITE" id="PS51702">
    <property type="entry name" value="HTH_MU"/>
    <property type="match status" value="1"/>
</dbReference>
<dbReference type="InterPro" id="IPR001584">
    <property type="entry name" value="Integrase_cat-core"/>
</dbReference>
<dbReference type="GO" id="GO:0003677">
    <property type="term" value="F:DNA binding"/>
    <property type="evidence" value="ECO:0007669"/>
    <property type="project" value="InterPro"/>
</dbReference>
<dbReference type="InterPro" id="IPR009061">
    <property type="entry name" value="DNA-bd_dom_put_sf"/>
</dbReference>
<organism evidence="3 4">
    <name type="scientific">Devosia sediminis</name>
    <dbReference type="NCBI Taxonomy" id="2798801"/>
    <lineage>
        <taxon>Bacteria</taxon>
        <taxon>Pseudomonadati</taxon>
        <taxon>Pseudomonadota</taxon>
        <taxon>Alphaproteobacteria</taxon>
        <taxon>Hyphomicrobiales</taxon>
        <taxon>Devosiaceae</taxon>
        <taxon>Devosia</taxon>
    </lineage>
</organism>
<evidence type="ECO:0000313" key="3">
    <source>
        <dbReference type="EMBL" id="MBJ3783383.1"/>
    </source>
</evidence>
<dbReference type="InterPro" id="IPR012337">
    <property type="entry name" value="RNaseH-like_sf"/>
</dbReference>
<name>A0A934IMG4_9HYPH</name>
<dbReference type="SUPFAM" id="SSF53098">
    <property type="entry name" value="Ribonuclease H-like"/>
    <property type="match status" value="1"/>
</dbReference>
<feature type="domain" description="HTH Mu-type" evidence="2">
    <location>
        <begin position="3"/>
        <end position="74"/>
    </location>
</feature>
<reference evidence="3" key="1">
    <citation type="submission" date="2020-12" db="EMBL/GenBank/DDBJ databases">
        <title>Devosia sp. MSA67 isolated from Mo River.</title>
        <authorList>
            <person name="Ma F."/>
            <person name="Zi Z."/>
        </authorList>
    </citation>
    <scope>NUCLEOTIDE SEQUENCE</scope>
    <source>
        <strain evidence="3">MSA67</strain>
    </source>
</reference>
<dbReference type="InterPro" id="IPR036388">
    <property type="entry name" value="WH-like_DNA-bd_sf"/>
</dbReference>
<protein>
    <submittedName>
        <fullName evidence="3">Transposase</fullName>
    </submittedName>
</protein>
<sequence length="763" mass="83952">MSTWMTAAEIAEAKLPGMPTTKRGVAVKAQAEGWDQNPALARARKGRGGGFEYDVRILPTLARMALLQREITVGVPAVTDPAAPEGAPVNLSDRAARERDARLAIVDQFERFASGLPRLRHMAHLQLFQDKYNLRSLRVENWVLELVPTISKRSLDRWRREVKEGTINNLAVDRSLARKGTGVLDQANDGKVRTAILALLAQNAHYSAGHIRTQLESMFGATVWVPYTGAQPGMTKGVPLPPVRTIQNFVKALKADNQVVLTKLTDPDRYRSTMLPSGVGSLRHISQPNQLWQIDASPIDALCTDGRHSIYACIDIFSRRAIVLVSKTPRAAAVALLLRKAIMAWGVPVTIKTDNGSDFVARDTQRLLLSLGIEQDVSDAYSPQQKGHIERFIRTFQHDFATLLPGFVGHSVTDRKAIENRKSFSARLGQTEAETFDVKFSGAQVQGYADKWVATMYDQREHYGLQGLSPVEKWNTANYQPRMVDVRALDLLLMPIAGGSGDGIRTTTKFGIRVGNRHYATPHILPGTMVLVRQDPEDLGHVFAFEPDGGRYLGEGTCPEVAGVNPAAFMKAVRAVQGETLAEIAKPLKRMMRELAKGPTPIERALQISAQQDQTNVVSLPQAVEAQTTRQIDAAIAAMDTLSGNRPTIALDDATQAEHRRLIAAYEAEEAAQEAEAFEAVQAQQAAFEADRAAELAASLPANVEAIETEKSRYLRAVRIDRAIHAGEDVSPFDAMWFGQYQTTAEYRGQKAVHDDFGDIYLS</sequence>
<dbReference type="PANTHER" id="PTHR35004:SF7">
    <property type="entry name" value="INTEGRASE PROTEIN"/>
    <property type="match status" value="1"/>
</dbReference>